<feature type="non-terminal residue" evidence="1">
    <location>
        <position position="1"/>
    </location>
</feature>
<evidence type="ECO:0000313" key="1">
    <source>
        <dbReference type="EMBL" id="KAJ1878281.1"/>
    </source>
</evidence>
<feature type="non-terminal residue" evidence="1">
    <location>
        <position position="450"/>
    </location>
</feature>
<name>A0ACC1I2A3_9FUNG</name>
<protein>
    <submittedName>
        <fullName evidence="1">Cu(2+)-transporting P-type ATPase</fullName>
    </submittedName>
</protein>
<gene>
    <name evidence="1" type="primary">CCC2_2</name>
    <name evidence="1" type="ORF">LPJ66_011918</name>
</gene>
<sequence>RTKDILAWRRRFWQSLWFSLPVILLAKVAPHIGGLAKIISWQVVTGLPLGMLCQLLLTTPLQFYVGARFYENAFKALRHGNANMDVLVTTGTSSAYFFSLFMLLWSVFHGKHPRPHCFFEAPAMLITFVSLGRYLENVAKGNASAALSTLMTLTPAQATLVVRSGDGDEEEEEERRIATELIQAGDLLRVFPGERVPADGAVIAGESTIDESTVTGEALPVRKRVGMQVVAGTVNGTGSFTMEAARVGADTTLAQIVQLVEAAQTAKAPIQAYADRVAQYFAPAVLALALTTLVGWTVVAYSALPKPAMFEAEAQEAGSYMVGCLKLAVAVVVVACPCALGLSTPTAVMVGTGVGAQMGVLIKGGEALEAASRIDTVVFDKTGTLTTGRLAVADVMPAPGVLPRDLALLAGAAEVASEHPLGRAIAAYARALLGLGTGKPFPAAIADFDS</sequence>
<dbReference type="Proteomes" id="UP001150581">
    <property type="component" value="Unassembled WGS sequence"/>
</dbReference>
<proteinExistence type="predicted"/>
<evidence type="ECO:0000313" key="2">
    <source>
        <dbReference type="Proteomes" id="UP001150581"/>
    </source>
</evidence>
<accession>A0ACC1I2A3</accession>
<dbReference type="EMBL" id="JANBPG010003963">
    <property type="protein sequence ID" value="KAJ1878281.1"/>
    <property type="molecule type" value="Genomic_DNA"/>
</dbReference>
<organism evidence="1 2">
    <name type="scientific">Kickxella alabastrina</name>
    <dbReference type="NCBI Taxonomy" id="61397"/>
    <lineage>
        <taxon>Eukaryota</taxon>
        <taxon>Fungi</taxon>
        <taxon>Fungi incertae sedis</taxon>
        <taxon>Zoopagomycota</taxon>
        <taxon>Kickxellomycotina</taxon>
        <taxon>Kickxellomycetes</taxon>
        <taxon>Kickxellales</taxon>
        <taxon>Kickxellaceae</taxon>
        <taxon>Kickxella</taxon>
    </lineage>
</organism>
<reference evidence="1" key="1">
    <citation type="submission" date="2022-07" db="EMBL/GenBank/DDBJ databases">
        <title>Phylogenomic reconstructions and comparative analyses of Kickxellomycotina fungi.</title>
        <authorList>
            <person name="Reynolds N.K."/>
            <person name="Stajich J.E."/>
            <person name="Barry K."/>
            <person name="Grigoriev I.V."/>
            <person name="Crous P."/>
            <person name="Smith M.E."/>
        </authorList>
    </citation>
    <scope>NUCLEOTIDE SEQUENCE</scope>
    <source>
        <strain evidence="1">Benny 63K</strain>
    </source>
</reference>
<keyword evidence="2" id="KW-1185">Reference proteome</keyword>
<comment type="caution">
    <text evidence="1">The sequence shown here is derived from an EMBL/GenBank/DDBJ whole genome shotgun (WGS) entry which is preliminary data.</text>
</comment>